<evidence type="ECO:0000313" key="2">
    <source>
        <dbReference type="EMBL" id="KAE8264830.1"/>
    </source>
</evidence>
<reference evidence="2" key="2">
    <citation type="journal article" date="2019" name="IMA Fungus">
        <title>Genome sequencing and comparison of five Tilletia species to identify candidate genes for the detection of regulated species infecting wheat.</title>
        <authorList>
            <person name="Nguyen H.D.T."/>
            <person name="Sultana T."/>
            <person name="Kesanakurti P."/>
            <person name="Hambleton S."/>
        </authorList>
    </citation>
    <scope>NUCLEOTIDE SEQUENCE</scope>
    <source>
        <strain evidence="2">DAOMC 238032</strain>
    </source>
</reference>
<comment type="caution">
    <text evidence="2">The sequence shown here is derived from an EMBL/GenBank/DDBJ whole genome shotgun (WGS) entry which is preliminary data.</text>
</comment>
<gene>
    <name evidence="2" type="ORF">A4X03_0g677</name>
</gene>
<dbReference type="AlphaFoldDB" id="A0A177VDC7"/>
<dbReference type="EMBL" id="LWDD02000043">
    <property type="protein sequence ID" value="KAE8264830.1"/>
    <property type="molecule type" value="Genomic_DNA"/>
</dbReference>
<protein>
    <submittedName>
        <fullName evidence="2">Uncharacterized protein</fullName>
    </submittedName>
</protein>
<feature type="compositionally biased region" description="Basic residues" evidence="1">
    <location>
        <begin position="60"/>
        <end position="69"/>
    </location>
</feature>
<evidence type="ECO:0000256" key="1">
    <source>
        <dbReference type="SAM" id="MobiDB-lite"/>
    </source>
</evidence>
<accession>A0A177VDC7</accession>
<feature type="compositionally biased region" description="Basic and acidic residues" evidence="1">
    <location>
        <begin position="70"/>
        <end position="88"/>
    </location>
</feature>
<sequence>MAPCPDLYQAHPLQVPLAPAPGLPPTDEGRGETKLHGHRAGTTSASEGEDASSADEGRRNIKAGKKWKGKSKEKDDAQPRAEERSWTKREKKPRKPRVETRALQLFEEAGGIPETDPGVGEVYNV</sequence>
<feature type="region of interest" description="Disordered" evidence="1">
    <location>
        <begin position="1"/>
        <end position="125"/>
    </location>
</feature>
<organism evidence="2 3">
    <name type="scientific">Tilletia caries</name>
    <name type="common">wheat bunt fungus</name>
    <dbReference type="NCBI Taxonomy" id="13290"/>
    <lineage>
        <taxon>Eukaryota</taxon>
        <taxon>Fungi</taxon>
        <taxon>Dikarya</taxon>
        <taxon>Basidiomycota</taxon>
        <taxon>Ustilaginomycotina</taxon>
        <taxon>Exobasidiomycetes</taxon>
        <taxon>Tilletiales</taxon>
        <taxon>Tilletiaceae</taxon>
        <taxon>Tilletia</taxon>
    </lineage>
</organism>
<name>A0A177VDC7_9BASI</name>
<dbReference type="Proteomes" id="UP000077671">
    <property type="component" value="Unassembled WGS sequence"/>
</dbReference>
<proteinExistence type="predicted"/>
<evidence type="ECO:0000313" key="3">
    <source>
        <dbReference type="Proteomes" id="UP000077671"/>
    </source>
</evidence>
<reference evidence="2" key="1">
    <citation type="submission" date="2016-04" db="EMBL/GenBank/DDBJ databases">
        <authorList>
            <person name="Nguyen H.D."/>
            <person name="Kesanakurti P."/>
            <person name="Cullis J."/>
            <person name="Levesque C.A."/>
            <person name="Hambleton S."/>
        </authorList>
    </citation>
    <scope>NUCLEOTIDE SEQUENCE</scope>
    <source>
        <strain evidence="2">DAOMC 238032</strain>
    </source>
</reference>